<dbReference type="CDD" id="cd00009">
    <property type="entry name" value="AAA"/>
    <property type="match status" value="1"/>
</dbReference>
<dbReference type="InterPro" id="IPR027417">
    <property type="entry name" value="P-loop_NTPase"/>
</dbReference>
<dbReference type="PATRIC" id="fig|1280952.3.peg.2570"/>
<dbReference type="Proteomes" id="UP000024816">
    <property type="component" value="Unassembled WGS sequence"/>
</dbReference>
<dbReference type="RefSeq" id="WP_035582933.1">
    <property type="nucleotide sequence ID" value="NZ_ARYJ01000008.1"/>
</dbReference>
<dbReference type="PANTHER" id="PTHR32039:SF7">
    <property type="entry name" value="COMPETENCE PROTEIN COMM"/>
    <property type="match status" value="1"/>
</dbReference>
<dbReference type="GO" id="GO:0005524">
    <property type="term" value="F:ATP binding"/>
    <property type="evidence" value="ECO:0007669"/>
    <property type="project" value="InterPro"/>
</dbReference>
<protein>
    <submittedName>
        <fullName evidence="4">Mg chelatase subunit ChlI</fullName>
    </submittedName>
</protein>
<evidence type="ECO:0000313" key="4">
    <source>
        <dbReference type="EMBL" id="KCZ87428.1"/>
    </source>
</evidence>
<reference evidence="4 5" key="1">
    <citation type="journal article" date="2014" name="Antonie Van Leeuwenhoek">
        <title>Hyphomonas beringensis sp. nov. and Hyphomonas chukchiensis sp. nov., isolated from surface seawater of the Bering Sea and Chukchi Sea.</title>
        <authorList>
            <person name="Li C."/>
            <person name="Lai Q."/>
            <person name="Li G."/>
            <person name="Dong C."/>
            <person name="Wang J."/>
            <person name="Liao Y."/>
            <person name="Shao Z."/>
        </authorList>
    </citation>
    <scope>NUCLEOTIDE SEQUENCE [LARGE SCALE GENOMIC DNA]</scope>
    <source>
        <strain evidence="4 5">VP2</strain>
    </source>
</reference>
<dbReference type="InterPro" id="IPR045006">
    <property type="entry name" value="CHLI-like"/>
</dbReference>
<dbReference type="SUPFAM" id="SSF54211">
    <property type="entry name" value="Ribosomal protein S5 domain 2-like"/>
    <property type="match status" value="1"/>
</dbReference>
<accession>A0A059FA54</accession>
<name>A0A059FA54_9PROT</name>
<dbReference type="STRING" id="1280952.HJA_12850"/>
<dbReference type="InterPro" id="IPR000523">
    <property type="entry name" value="Mg_chelatse_chII-like_cat_dom"/>
</dbReference>
<dbReference type="SUPFAM" id="SSF52540">
    <property type="entry name" value="P-loop containing nucleoside triphosphate hydrolases"/>
    <property type="match status" value="1"/>
</dbReference>
<dbReference type="Gene3D" id="3.30.230.10">
    <property type="match status" value="1"/>
</dbReference>
<dbReference type="EMBL" id="ARYJ01000008">
    <property type="protein sequence ID" value="KCZ87428.1"/>
    <property type="molecule type" value="Genomic_DNA"/>
</dbReference>
<dbReference type="InterPro" id="IPR025158">
    <property type="entry name" value="Mg_chelat-rel_C"/>
</dbReference>
<evidence type="ECO:0000256" key="1">
    <source>
        <dbReference type="ARBA" id="ARBA00006354"/>
    </source>
</evidence>
<dbReference type="InterPro" id="IPR014721">
    <property type="entry name" value="Ribsml_uS5_D2-typ_fold_subgr"/>
</dbReference>
<comment type="similarity">
    <text evidence="1">Belongs to the Mg-chelatase subunits D/I family. ComM subfamily.</text>
</comment>
<dbReference type="Pfam" id="PF13335">
    <property type="entry name" value="Mg_chelatase_C"/>
    <property type="match status" value="1"/>
</dbReference>
<dbReference type="PANTHER" id="PTHR32039">
    <property type="entry name" value="MAGNESIUM-CHELATASE SUBUNIT CHLI"/>
    <property type="match status" value="1"/>
</dbReference>
<dbReference type="InterPro" id="IPR004482">
    <property type="entry name" value="Mg_chelat-rel"/>
</dbReference>
<gene>
    <name evidence="4" type="ORF">HJA_12850</name>
</gene>
<dbReference type="Pfam" id="PF01078">
    <property type="entry name" value="Mg_chelatase"/>
    <property type="match status" value="1"/>
</dbReference>
<comment type="caution">
    <text evidence="4">The sequence shown here is derived from an EMBL/GenBank/DDBJ whole genome shotgun (WGS) entry which is preliminary data.</text>
</comment>
<dbReference type="AlphaFoldDB" id="A0A059FA54"/>
<organism evidence="4 5">
    <name type="scientific">Hyphomonas jannaschiana VP2</name>
    <dbReference type="NCBI Taxonomy" id="1280952"/>
    <lineage>
        <taxon>Bacteria</taxon>
        <taxon>Pseudomonadati</taxon>
        <taxon>Pseudomonadota</taxon>
        <taxon>Alphaproteobacteria</taxon>
        <taxon>Hyphomonadales</taxon>
        <taxon>Hyphomonadaceae</taxon>
        <taxon>Hyphomonas</taxon>
    </lineage>
</organism>
<dbReference type="InterPro" id="IPR003593">
    <property type="entry name" value="AAA+_ATPase"/>
</dbReference>
<dbReference type="Pfam" id="PF13541">
    <property type="entry name" value="ChlI"/>
    <property type="match status" value="1"/>
</dbReference>
<evidence type="ECO:0000313" key="5">
    <source>
        <dbReference type="Proteomes" id="UP000024816"/>
    </source>
</evidence>
<feature type="domain" description="AAA+ ATPase" evidence="3">
    <location>
        <begin position="207"/>
        <end position="386"/>
    </location>
</feature>
<dbReference type="eggNOG" id="COG0606">
    <property type="taxonomic scope" value="Bacteria"/>
</dbReference>
<dbReference type="NCBIfam" id="TIGR00368">
    <property type="entry name" value="YifB family Mg chelatase-like AAA ATPase"/>
    <property type="match status" value="1"/>
</dbReference>
<feature type="compositionally biased region" description="Basic and acidic residues" evidence="2">
    <location>
        <begin position="420"/>
        <end position="430"/>
    </location>
</feature>
<dbReference type="OrthoDB" id="9813147at2"/>
<proteinExistence type="inferred from homology"/>
<sequence length="515" mass="54020">MVCRVTTFAFEGVEAQPVDVQVQLTGGNPNFHIVGLPDKAVGESRERVRAAFASLGLALPPKRVIVNLAPADLPKEGSHYDLAIALAMLAIMGVIPADQLEGYAAIGELSLDGSLGETVGVLPAAMAAEAMDLRLICPEICGAEAAWAGGSVIAARSLIALINHFTGREAIGAPKAGQLAEPPPGPDLRDVKGQEGAKRVLEIAAAGGHNLLFCGPPGSGKSMLAQRLPGLLPPLSARELLEVSQIQSISGLLERGRLSRTRPFRAPHHSASMAALVGGGIKAKPGEVSLAHHGVLFLDELPEFPAHVLDSLRQPLEAGEAVVARANRHVRYPARFQLIAAMNPCRCGGGPGAAACTRGPKCAQQYQSRLSGPFLDRIDLYFDTPPVTAVDLALPPPTEGTAEARARVAAARDIQADRFGETGDDTRRPVNADAPLPELEKVARPDQPGATLLADAASRLNLTARGYSRVLKVARTIADLDGSDAVRRVHIAEALSYRQRPAGQGEGVNAEAMAR</sequence>
<feature type="region of interest" description="Disordered" evidence="2">
    <location>
        <begin position="420"/>
        <end position="447"/>
    </location>
</feature>
<dbReference type="InterPro" id="IPR020568">
    <property type="entry name" value="Ribosomal_Su5_D2-typ_SF"/>
</dbReference>
<evidence type="ECO:0000259" key="3">
    <source>
        <dbReference type="SMART" id="SM00382"/>
    </source>
</evidence>
<evidence type="ECO:0000256" key="2">
    <source>
        <dbReference type="SAM" id="MobiDB-lite"/>
    </source>
</evidence>
<keyword evidence="5" id="KW-1185">Reference proteome</keyword>
<dbReference type="SMART" id="SM00382">
    <property type="entry name" value="AAA"/>
    <property type="match status" value="1"/>
</dbReference>
<dbReference type="Gene3D" id="3.40.50.300">
    <property type="entry name" value="P-loop containing nucleotide triphosphate hydrolases"/>
    <property type="match status" value="1"/>
</dbReference>